<protein>
    <submittedName>
        <fullName evidence="2">Uncharacterized protein</fullName>
    </submittedName>
</protein>
<reference evidence="2 3" key="1">
    <citation type="submission" date="2019-03" db="EMBL/GenBank/DDBJ databases">
        <title>Genomic Encyclopedia of Type Strains, Phase III (KMG-III): the genomes of soil and plant-associated and newly described type strains.</title>
        <authorList>
            <person name="Whitman W."/>
        </authorList>
    </citation>
    <scope>NUCLEOTIDE SEQUENCE [LARGE SCALE GENOMIC DNA]</scope>
    <source>
        <strain evidence="2 3">CECT 8455</strain>
    </source>
</reference>
<keyword evidence="1" id="KW-0472">Membrane</keyword>
<gene>
    <name evidence="2" type="ORF">DFQ03_2857</name>
</gene>
<feature type="transmembrane region" description="Helical" evidence="1">
    <location>
        <begin position="84"/>
        <end position="104"/>
    </location>
</feature>
<keyword evidence="1" id="KW-0812">Transmembrane</keyword>
<dbReference type="RefSeq" id="WP_133673776.1">
    <property type="nucleotide sequence ID" value="NZ_SNZW01000016.1"/>
</dbReference>
<dbReference type="Proteomes" id="UP000295274">
    <property type="component" value="Unassembled WGS sequence"/>
</dbReference>
<evidence type="ECO:0000256" key="1">
    <source>
        <dbReference type="SAM" id="Phobius"/>
    </source>
</evidence>
<keyword evidence="3" id="KW-1185">Reference proteome</keyword>
<keyword evidence="1" id="KW-1133">Transmembrane helix</keyword>
<feature type="transmembrane region" description="Helical" evidence="1">
    <location>
        <begin position="47"/>
        <end position="72"/>
    </location>
</feature>
<proteinExistence type="predicted"/>
<comment type="caution">
    <text evidence="2">The sequence shown here is derived from an EMBL/GenBank/DDBJ whole genome shotgun (WGS) entry which is preliminary data.</text>
</comment>
<accession>A0A4R7D1X8</accession>
<dbReference type="EMBL" id="SNZW01000016">
    <property type="protein sequence ID" value="TDS13564.1"/>
    <property type="molecule type" value="Genomic_DNA"/>
</dbReference>
<feature type="transmembrane region" description="Helical" evidence="1">
    <location>
        <begin position="9"/>
        <end position="27"/>
    </location>
</feature>
<organism evidence="2 3">
    <name type="scientific">Maribacter caenipelagi</name>
    <dbReference type="NCBI Taxonomy" id="1447781"/>
    <lineage>
        <taxon>Bacteria</taxon>
        <taxon>Pseudomonadati</taxon>
        <taxon>Bacteroidota</taxon>
        <taxon>Flavobacteriia</taxon>
        <taxon>Flavobacteriales</taxon>
        <taxon>Flavobacteriaceae</taxon>
        <taxon>Maribacter</taxon>
    </lineage>
</organism>
<dbReference type="AlphaFoldDB" id="A0A4R7D1X8"/>
<sequence>MIKRILNYLGWYIVAILLGFLHMRIVLGPSPKSDNNGIQFLNGIHDFVLLYVGTIIGSIIAVIFILFDVFYFNKKIQNNNKATIFRFIIITIITIIVGSTHYFLEKIANVV</sequence>
<dbReference type="OrthoDB" id="1443613at2"/>
<evidence type="ECO:0000313" key="2">
    <source>
        <dbReference type="EMBL" id="TDS13564.1"/>
    </source>
</evidence>
<name>A0A4R7D1X8_9FLAO</name>
<evidence type="ECO:0000313" key="3">
    <source>
        <dbReference type="Proteomes" id="UP000295274"/>
    </source>
</evidence>